<protein>
    <submittedName>
        <fullName evidence="3">Uncharacterized protein</fullName>
    </submittedName>
</protein>
<keyword evidence="2" id="KW-0812">Transmembrane</keyword>
<comment type="caution">
    <text evidence="3">The sequence shown here is derived from an EMBL/GenBank/DDBJ whole genome shotgun (WGS) entry which is preliminary data.</text>
</comment>
<proteinExistence type="predicted"/>
<evidence type="ECO:0000313" key="3">
    <source>
        <dbReference type="EMBL" id="KAK1652614.1"/>
    </source>
</evidence>
<keyword evidence="2" id="KW-1133">Transmembrane helix</keyword>
<feature type="region of interest" description="Disordered" evidence="1">
    <location>
        <begin position="177"/>
        <end position="203"/>
    </location>
</feature>
<dbReference type="EMBL" id="JAUUTY010000004">
    <property type="protein sequence ID" value="KAK1652614.1"/>
    <property type="molecule type" value="Genomic_DNA"/>
</dbReference>
<feature type="transmembrane region" description="Helical" evidence="2">
    <location>
        <begin position="22"/>
        <end position="45"/>
    </location>
</feature>
<accession>A0AAD8SJ76</accession>
<dbReference type="InterPro" id="IPR006912">
    <property type="entry name" value="Harbinger_derived_prot"/>
</dbReference>
<keyword evidence="4" id="KW-1185">Reference proteome</keyword>
<dbReference type="PANTHER" id="PTHR47150:SF5">
    <property type="entry name" value="OS07G0546750 PROTEIN"/>
    <property type="match status" value="1"/>
</dbReference>
<evidence type="ECO:0000313" key="4">
    <source>
        <dbReference type="Proteomes" id="UP001231189"/>
    </source>
</evidence>
<dbReference type="PANTHER" id="PTHR47150">
    <property type="entry name" value="OS12G0169200 PROTEIN"/>
    <property type="match status" value="1"/>
</dbReference>
<feature type="transmembrane region" description="Helical" evidence="2">
    <location>
        <begin position="52"/>
        <end position="74"/>
    </location>
</feature>
<evidence type="ECO:0000256" key="1">
    <source>
        <dbReference type="SAM" id="MobiDB-lite"/>
    </source>
</evidence>
<reference evidence="3" key="1">
    <citation type="submission" date="2023-07" db="EMBL/GenBank/DDBJ databases">
        <title>A chromosome-level genome assembly of Lolium multiflorum.</title>
        <authorList>
            <person name="Chen Y."/>
            <person name="Copetti D."/>
            <person name="Kolliker R."/>
            <person name="Studer B."/>
        </authorList>
    </citation>
    <scope>NUCLEOTIDE SEQUENCE</scope>
    <source>
        <strain evidence="3">02402/16</strain>
        <tissue evidence="3">Leaf</tissue>
    </source>
</reference>
<dbReference type="AlphaFoldDB" id="A0AAD8SJ76"/>
<feature type="transmembrane region" description="Helical" evidence="2">
    <location>
        <begin position="126"/>
        <end position="150"/>
    </location>
</feature>
<organism evidence="3 4">
    <name type="scientific">Lolium multiflorum</name>
    <name type="common">Italian ryegrass</name>
    <name type="synonym">Lolium perenne subsp. multiflorum</name>
    <dbReference type="NCBI Taxonomy" id="4521"/>
    <lineage>
        <taxon>Eukaryota</taxon>
        <taxon>Viridiplantae</taxon>
        <taxon>Streptophyta</taxon>
        <taxon>Embryophyta</taxon>
        <taxon>Tracheophyta</taxon>
        <taxon>Spermatophyta</taxon>
        <taxon>Magnoliopsida</taxon>
        <taxon>Liliopsida</taxon>
        <taxon>Poales</taxon>
        <taxon>Poaceae</taxon>
        <taxon>BOP clade</taxon>
        <taxon>Pooideae</taxon>
        <taxon>Poodae</taxon>
        <taxon>Poeae</taxon>
        <taxon>Poeae Chloroplast Group 2 (Poeae type)</taxon>
        <taxon>Loliodinae</taxon>
        <taxon>Loliinae</taxon>
        <taxon>Lolium</taxon>
    </lineage>
</organism>
<keyword evidence="2" id="KW-0472">Membrane</keyword>
<evidence type="ECO:0000256" key="2">
    <source>
        <dbReference type="SAM" id="Phobius"/>
    </source>
</evidence>
<name>A0AAD8SJ76_LOLMU</name>
<sequence>MASDAGNSSSRLRRPCCSFPNFLIFLLNISLLALAAAALGPVLLLRPRPTPLGWALLSVHATTLLSALVCLYVLLARRHLCCCLPAHAALAVAGLCGQALAWYALFRCHDRSIALLGSARDRREQFVLVFLEEALLLGMFLVQAVALAVACAVGRRWAMEHEAAEVEKAAAARKLTAPVQAEPGPSAMDEKVNTSAGGKKMASEDVHMADLEATSTDWSSSDSDDSDIDELLNDDETEMMVLLFGLKQTEDRLKLLDQRKGSVMGRMCIPRNRALGHELMQDYFAEVPTYPPRLFRRRYRMRRSLFERIVKDCEANCDYFKQRRNAAQVMGFSPYQKISAAMRVIAYGIPADYTDEYLRIGVQTTTDCVRMFAKMVIKLYGEQYLRAPNEDDTKRLMEINEKRGWPGMLGSLDCMHWIWKNCPKAWHGMYCGKSRDATIVLEAVASQDLWIWHAFFGLPGTLNDINILNRSPLFARLVRGESPPCNYKVMNNEYTMGYYLTDGIYPNYATLVKSIKEKKDRALTRKEACFTKNQEACRKDIERAFGVLQARFAIVRGPARFWDKKTLVDVMTCCVILHNMIIEDERGLNLPCFYDNVGTRVQPERNPDRIEAFLAAHRGIENAETHHQLTQDLIDHHWQLHGQ</sequence>
<dbReference type="Pfam" id="PF04827">
    <property type="entry name" value="Plant_tran"/>
    <property type="match status" value="1"/>
</dbReference>
<feature type="transmembrane region" description="Helical" evidence="2">
    <location>
        <begin position="86"/>
        <end position="105"/>
    </location>
</feature>
<dbReference type="Proteomes" id="UP001231189">
    <property type="component" value="Unassembled WGS sequence"/>
</dbReference>
<gene>
    <name evidence="3" type="ORF">QYE76_070419</name>
</gene>